<dbReference type="AlphaFoldDB" id="A0A094ZR61"/>
<feature type="compositionally biased region" description="Low complexity" evidence="1">
    <location>
        <begin position="239"/>
        <end position="252"/>
    </location>
</feature>
<name>A0A094ZR61_SCHHA</name>
<feature type="region of interest" description="Disordered" evidence="1">
    <location>
        <begin position="239"/>
        <end position="263"/>
    </location>
</feature>
<evidence type="ECO:0000256" key="1">
    <source>
        <dbReference type="SAM" id="MobiDB-lite"/>
    </source>
</evidence>
<dbReference type="EMBL" id="KL250858">
    <property type="protein sequence ID" value="KGB37225.1"/>
    <property type="molecule type" value="Genomic_DNA"/>
</dbReference>
<feature type="compositionally biased region" description="Polar residues" evidence="1">
    <location>
        <begin position="253"/>
        <end position="263"/>
    </location>
</feature>
<reference evidence="2" key="1">
    <citation type="journal article" date="2012" name="Nat. Genet.">
        <title>Whole-genome sequence of Schistosoma haematobium.</title>
        <authorList>
            <person name="Young N.D."/>
            <person name="Jex A.R."/>
            <person name="Li B."/>
            <person name="Liu S."/>
            <person name="Yang L."/>
            <person name="Xiong Z."/>
            <person name="Li Y."/>
            <person name="Cantacessi C."/>
            <person name="Hall R.S."/>
            <person name="Xu X."/>
            <person name="Chen F."/>
            <person name="Wu X."/>
            <person name="Zerlotini A."/>
            <person name="Oliveira G."/>
            <person name="Hofmann A."/>
            <person name="Zhang G."/>
            <person name="Fang X."/>
            <person name="Kang Y."/>
            <person name="Campbell B.E."/>
            <person name="Loukas A."/>
            <person name="Ranganathan S."/>
            <person name="Rollinson D."/>
            <person name="Rinaldi G."/>
            <person name="Brindley P.J."/>
            <person name="Yang H."/>
            <person name="Wang J."/>
            <person name="Wang J."/>
            <person name="Gasser R.B."/>
        </authorList>
    </citation>
    <scope>NUCLEOTIDE SEQUENCE [LARGE SCALE GENOMIC DNA]</scope>
</reference>
<proteinExistence type="predicted"/>
<sequence length="321" mass="37037">MTNNEELQLLRPHSTEEYIQSQMLSELLIFTKVKISSRLHYNREGTTYLFEDEEFLSGSDEECLKSSSDWLYLSKKYDDCLQCLLQLWDRVHNYNGLLKRITADAIVRCCLKLNKRCELLPYLQQHKEPIINRINLLQRLLLALPPSFVDDSSIFIHENLFKHSQLWIDLSVAWDQIQIETRTMYCPAWFSKVALLYAELVNTNSKLNEISLTWTDKFLNPLQIEICRKLSLRILTTCSSSGSSSTGPSATTMLSKDNGASSHENDVQFNGVTVTYELPYIPSQKCCSTNTTIDNNIQDEVGHVFFQVFIAPFMSIYEKSI</sequence>
<protein>
    <submittedName>
        <fullName evidence="2">Uncharacterized protein</fullName>
    </submittedName>
</protein>
<evidence type="ECO:0000313" key="2">
    <source>
        <dbReference type="EMBL" id="KGB37225.1"/>
    </source>
</evidence>
<accession>A0A094ZR61</accession>
<organism evidence="2">
    <name type="scientific">Schistosoma haematobium</name>
    <name type="common">Blood fluke</name>
    <dbReference type="NCBI Taxonomy" id="6185"/>
    <lineage>
        <taxon>Eukaryota</taxon>
        <taxon>Metazoa</taxon>
        <taxon>Spiralia</taxon>
        <taxon>Lophotrochozoa</taxon>
        <taxon>Platyhelminthes</taxon>
        <taxon>Trematoda</taxon>
        <taxon>Digenea</taxon>
        <taxon>Strigeidida</taxon>
        <taxon>Schistosomatoidea</taxon>
        <taxon>Schistosomatidae</taxon>
        <taxon>Schistosoma</taxon>
    </lineage>
</organism>
<gene>
    <name evidence="2" type="ORF">MS3_05548</name>
</gene>